<dbReference type="AlphaFoldDB" id="A0AAV9G739"/>
<keyword evidence="4" id="KW-1185">Reference proteome</keyword>
<reference evidence="3" key="1">
    <citation type="journal article" date="2023" name="Mol. Phylogenet. Evol.">
        <title>Genome-scale phylogeny and comparative genomics of the fungal order Sordariales.</title>
        <authorList>
            <person name="Hensen N."/>
            <person name="Bonometti L."/>
            <person name="Westerberg I."/>
            <person name="Brannstrom I.O."/>
            <person name="Guillou S."/>
            <person name="Cros-Aarteil S."/>
            <person name="Calhoun S."/>
            <person name="Haridas S."/>
            <person name="Kuo A."/>
            <person name="Mondo S."/>
            <person name="Pangilinan J."/>
            <person name="Riley R."/>
            <person name="LaButti K."/>
            <person name="Andreopoulos B."/>
            <person name="Lipzen A."/>
            <person name="Chen C."/>
            <person name="Yan M."/>
            <person name="Daum C."/>
            <person name="Ng V."/>
            <person name="Clum A."/>
            <person name="Steindorff A."/>
            <person name="Ohm R.A."/>
            <person name="Martin F."/>
            <person name="Silar P."/>
            <person name="Natvig D.O."/>
            <person name="Lalanne C."/>
            <person name="Gautier V."/>
            <person name="Ament-Velasquez S.L."/>
            <person name="Kruys A."/>
            <person name="Hutchinson M.I."/>
            <person name="Powell A.J."/>
            <person name="Barry K."/>
            <person name="Miller A.N."/>
            <person name="Grigoriev I.V."/>
            <person name="Debuchy R."/>
            <person name="Gladieux P."/>
            <person name="Hiltunen Thoren M."/>
            <person name="Johannesson H."/>
        </authorList>
    </citation>
    <scope>NUCLEOTIDE SEQUENCE</scope>
    <source>
        <strain evidence="3">PSN243</strain>
    </source>
</reference>
<dbReference type="Gene3D" id="3.30.420.10">
    <property type="entry name" value="Ribonuclease H-like superfamily/Ribonuclease H"/>
    <property type="match status" value="1"/>
</dbReference>
<organism evidence="3 4">
    <name type="scientific">Podospora aff. communis PSN243</name>
    <dbReference type="NCBI Taxonomy" id="3040156"/>
    <lineage>
        <taxon>Eukaryota</taxon>
        <taxon>Fungi</taxon>
        <taxon>Dikarya</taxon>
        <taxon>Ascomycota</taxon>
        <taxon>Pezizomycotina</taxon>
        <taxon>Sordariomycetes</taxon>
        <taxon>Sordariomycetidae</taxon>
        <taxon>Sordariales</taxon>
        <taxon>Podosporaceae</taxon>
        <taxon>Podospora</taxon>
    </lineage>
</organism>
<dbReference type="GO" id="GO:0003676">
    <property type="term" value="F:nucleic acid binding"/>
    <property type="evidence" value="ECO:0007669"/>
    <property type="project" value="InterPro"/>
</dbReference>
<evidence type="ECO:0000313" key="3">
    <source>
        <dbReference type="EMBL" id="KAK4444190.1"/>
    </source>
</evidence>
<proteinExistence type="predicted"/>
<name>A0AAV9G739_9PEZI</name>
<sequence>MTTSAGNPAEAVISTVPALAAFLSTITPYSELYIDLEGENLCRYGTISIVTVLVHYVNYPSQPQDTTRLIDVATLGELAFTTPSSTDPDTTLKYILESTSIPKYLWDARNDADALWAHYHVALGGVTDVQLMENASRVGNREFLCGLDKAIQQDLGMDNLEFDEWSRTKTSVAWKISCRIAGIFTDRPMAEDVVRYCLGDVQYLPRLYAVYERRLSADEMESVRVESKYRLEDARASDYEPSGWSNRYGPWGAGPDSESEDDW</sequence>
<comment type="caution">
    <text evidence="3">The sequence shown here is derived from an EMBL/GenBank/DDBJ whole genome shotgun (WGS) entry which is preliminary data.</text>
</comment>
<dbReference type="Proteomes" id="UP001321760">
    <property type="component" value="Unassembled WGS sequence"/>
</dbReference>
<dbReference type="InterPro" id="IPR002562">
    <property type="entry name" value="3'-5'_exonuclease_dom"/>
</dbReference>
<dbReference type="GO" id="GO:0008408">
    <property type="term" value="F:3'-5' exonuclease activity"/>
    <property type="evidence" value="ECO:0007669"/>
    <property type="project" value="InterPro"/>
</dbReference>
<feature type="domain" description="3'-5' exonuclease" evidence="2">
    <location>
        <begin position="59"/>
        <end position="209"/>
    </location>
</feature>
<dbReference type="PANTHER" id="PTHR43040">
    <property type="entry name" value="RIBONUCLEASE D"/>
    <property type="match status" value="1"/>
</dbReference>
<feature type="region of interest" description="Disordered" evidence="1">
    <location>
        <begin position="235"/>
        <end position="263"/>
    </location>
</feature>
<evidence type="ECO:0000313" key="4">
    <source>
        <dbReference type="Proteomes" id="UP001321760"/>
    </source>
</evidence>
<dbReference type="Pfam" id="PF01612">
    <property type="entry name" value="DNA_pol_A_exo1"/>
    <property type="match status" value="1"/>
</dbReference>
<gene>
    <name evidence="3" type="ORF">QBC34DRAFT_415606</name>
</gene>
<dbReference type="GO" id="GO:0006139">
    <property type="term" value="P:nucleobase-containing compound metabolic process"/>
    <property type="evidence" value="ECO:0007669"/>
    <property type="project" value="InterPro"/>
</dbReference>
<evidence type="ECO:0000259" key="2">
    <source>
        <dbReference type="Pfam" id="PF01612"/>
    </source>
</evidence>
<dbReference type="PANTHER" id="PTHR43040:SF1">
    <property type="entry name" value="RIBONUCLEASE D"/>
    <property type="match status" value="1"/>
</dbReference>
<dbReference type="SUPFAM" id="SSF53098">
    <property type="entry name" value="Ribonuclease H-like"/>
    <property type="match status" value="1"/>
</dbReference>
<accession>A0AAV9G739</accession>
<dbReference type="InterPro" id="IPR012337">
    <property type="entry name" value="RNaseH-like_sf"/>
</dbReference>
<evidence type="ECO:0000256" key="1">
    <source>
        <dbReference type="SAM" id="MobiDB-lite"/>
    </source>
</evidence>
<protein>
    <submittedName>
        <fullName evidence="3">Ribonuclease H-like domain-containing protein</fullName>
    </submittedName>
</protein>
<reference evidence="3" key="2">
    <citation type="submission" date="2023-05" db="EMBL/GenBank/DDBJ databases">
        <authorList>
            <consortium name="Lawrence Berkeley National Laboratory"/>
            <person name="Steindorff A."/>
            <person name="Hensen N."/>
            <person name="Bonometti L."/>
            <person name="Westerberg I."/>
            <person name="Brannstrom I.O."/>
            <person name="Guillou S."/>
            <person name="Cros-Aarteil S."/>
            <person name="Calhoun S."/>
            <person name="Haridas S."/>
            <person name="Kuo A."/>
            <person name="Mondo S."/>
            <person name="Pangilinan J."/>
            <person name="Riley R."/>
            <person name="Labutti K."/>
            <person name="Andreopoulos B."/>
            <person name="Lipzen A."/>
            <person name="Chen C."/>
            <person name="Yanf M."/>
            <person name="Daum C."/>
            <person name="Ng V."/>
            <person name="Clum A."/>
            <person name="Ohm R."/>
            <person name="Martin F."/>
            <person name="Silar P."/>
            <person name="Natvig D."/>
            <person name="Lalanne C."/>
            <person name="Gautier V."/>
            <person name="Ament-Velasquez S.L."/>
            <person name="Kruys A."/>
            <person name="Hutchinson M.I."/>
            <person name="Powell A.J."/>
            <person name="Barry K."/>
            <person name="Miller A.N."/>
            <person name="Grigoriev I.V."/>
            <person name="Debuchy R."/>
            <person name="Gladieux P."/>
            <person name="Thoren M.H."/>
            <person name="Johannesson H."/>
        </authorList>
    </citation>
    <scope>NUCLEOTIDE SEQUENCE</scope>
    <source>
        <strain evidence="3">PSN243</strain>
    </source>
</reference>
<dbReference type="EMBL" id="MU865980">
    <property type="protein sequence ID" value="KAK4444190.1"/>
    <property type="molecule type" value="Genomic_DNA"/>
</dbReference>
<dbReference type="InterPro" id="IPR036397">
    <property type="entry name" value="RNaseH_sf"/>
</dbReference>